<dbReference type="OrthoDB" id="637682at2759"/>
<feature type="region of interest" description="Disordered" evidence="4">
    <location>
        <begin position="15"/>
        <end position="74"/>
    </location>
</feature>
<evidence type="ECO:0000256" key="3">
    <source>
        <dbReference type="ARBA" id="ARBA00022946"/>
    </source>
</evidence>
<name>A0A8B7CGN9_PHODC</name>
<evidence type="ECO:0000313" key="6">
    <source>
        <dbReference type="RefSeq" id="XP_008798869.1"/>
    </source>
</evidence>
<proteinExistence type="inferred from homology"/>
<evidence type="ECO:0000256" key="1">
    <source>
        <dbReference type="ARBA" id="ARBA00007692"/>
    </source>
</evidence>
<accession>A0A8B7CGN9</accession>
<keyword evidence="3" id="KW-0809">Transit peptide</keyword>
<evidence type="ECO:0000256" key="2">
    <source>
        <dbReference type="ARBA" id="ARBA00022472"/>
    </source>
</evidence>
<keyword evidence="5" id="KW-1185">Reference proteome</keyword>
<gene>
    <name evidence="6" type="primary">LOC103713642</name>
</gene>
<feature type="compositionally biased region" description="Pro residues" evidence="4">
    <location>
        <begin position="55"/>
        <end position="70"/>
    </location>
</feature>
<dbReference type="Gene3D" id="1.25.70.10">
    <property type="entry name" value="Transcription termination factor 3, mitochondrial"/>
    <property type="match status" value="1"/>
</dbReference>
<dbReference type="SMART" id="SM00733">
    <property type="entry name" value="Mterf"/>
    <property type="match status" value="5"/>
</dbReference>
<dbReference type="InterPro" id="IPR003690">
    <property type="entry name" value="MTERF"/>
</dbReference>
<evidence type="ECO:0000313" key="5">
    <source>
        <dbReference type="Proteomes" id="UP000228380"/>
    </source>
</evidence>
<keyword evidence="2" id="KW-0806">Transcription termination</keyword>
<dbReference type="GO" id="GO:0006353">
    <property type="term" value="P:DNA-templated transcription termination"/>
    <property type="evidence" value="ECO:0007669"/>
    <property type="project" value="UniProtKB-KW"/>
</dbReference>
<dbReference type="InterPro" id="IPR038538">
    <property type="entry name" value="MTERF_sf"/>
</dbReference>
<dbReference type="RefSeq" id="XP_008798869.1">
    <property type="nucleotide sequence ID" value="XM_008800647.4"/>
</dbReference>
<dbReference type="PANTHER" id="PTHR13068">
    <property type="entry name" value="CGI-12 PROTEIN-RELATED"/>
    <property type="match status" value="1"/>
</dbReference>
<dbReference type="AlphaFoldDB" id="A0A8B7CGN9"/>
<comment type="similarity">
    <text evidence="1">Belongs to the mTERF family.</text>
</comment>
<dbReference type="KEGG" id="pda:103713642"/>
<protein>
    <submittedName>
        <fullName evidence="6">Transcription termination factor MTEF1, chloroplastic isoform X1</fullName>
    </submittedName>
</protein>
<dbReference type="Proteomes" id="UP000228380">
    <property type="component" value="Unplaced"/>
</dbReference>
<reference evidence="6" key="1">
    <citation type="submission" date="2025-08" db="UniProtKB">
        <authorList>
            <consortium name="RefSeq"/>
        </authorList>
    </citation>
    <scope>IDENTIFICATION</scope>
    <source>
        <tissue evidence="6">Young leaves</tissue>
    </source>
</reference>
<dbReference type="PANTHER" id="PTHR13068:SF46">
    <property type="entry name" value="OS03G0360600 PROTEIN"/>
    <property type="match status" value="1"/>
</dbReference>
<sequence length="366" mass="41244">MEEVFRFCSCSGLQLPSNPQFLPSQIPKIPTSSHNAPPRPRFPLPVRALRLSPKTPTPLPEKPPKPPTLPVLPSQPSSPFHEKLLYLDSLGIDLFAAVAAHPPVAAVPLADLRATVDLLLSIGLAAGDLRRVCGMCPEVLAAGPKALTPVLTFLLREAGVQGRDLRRVIHRRPRLLVSDVACRLRPTLYFLQMLGITAISRHTSLLSCSVEEKLLPRLDFLQRVGFSHRDSRVMVRRFPQLFCYSIKENLQPKIEFLASEMGRELRELKEFPHYFSFSLENRIKPRHRVCNEKGVFLPLPALLRPSDEQFDARLELGVQKIGGKTNHDHFRSHFILCLRNDTSELSMILLTEILVPAVNMRLLNQI</sequence>
<dbReference type="GeneID" id="103713642"/>
<dbReference type="Pfam" id="PF02536">
    <property type="entry name" value="mTERF"/>
    <property type="match status" value="1"/>
</dbReference>
<keyword evidence="2" id="KW-0804">Transcription</keyword>
<keyword evidence="2" id="KW-0805">Transcription regulation</keyword>
<evidence type="ECO:0000256" key="4">
    <source>
        <dbReference type="SAM" id="MobiDB-lite"/>
    </source>
</evidence>
<organism evidence="5 6">
    <name type="scientific">Phoenix dactylifera</name>
    <name type="common">Date palm</name>
    <dbReference type="NCBI Taxonomy" id="42345"/>
    <lineage>
        <taxon>Eukaryota</taxon>
        <taxon>Viridiplantae</taxon>
        <taxon>Streptophyta</taxon>
        <taxon>Embryophyta</taxon>
        <taxon>Tracheophyta</taxon>
        <taxon>Spermatophyta</taxon>
        <taxon>Magnoliopsida</taxon>
        <taxon>Liliopsida</taxon>
        <taxon>Arecaceae</taxon>
        <taxon>Coryphoideae</taxon>
        <taxon>Phoeniceae</taxon>
        <taxon>Phoenix</taxon>
    </lineage>
</organism>
<dbReference type="GO" id="GO:0003676">
    <property type="term" value="F:nucleic acid binding"/>
    <property type="evidence" value="ECO:0007669"/>
    <property type="project" value="InterPro"/>
</dbReference>